<sequence length="467" mass="47806">MPRHTGIVVTCAAAGFTTLVDSAVVTIGVPSIRESLDAGTADIQWILAGYSLTFGLALVPAGRLGDVVGRRRLFLVGIAVFAVMGVVGALAAAPWMVILARLGQGLGGGVISSQVLGAISGNFDGDRRVRALAAYSATGAAAGLVGPLLGGTLLGLAPLDLGWRYLLVLNVPFALVTLVLGVRYLPRDHAPRGSAGVDLVGLGLLAAATLSVMLPIVSSIPAIVTLPLAAVLAGAFWWWERRYAAAGGVPVLLPALTRSRGYMLGVSIALFWFGSILAINAVVALYLIEGVGLPALQAAFVLSGSSIAMAVSSAFGWRVVARYGRVVVGAAVVTEIAVVLGYLAAVTALSTETFSRSPVTLGLFVALAVLSGTASGFVDAPNRALTLEHSPAGAHGVAAGFLQLSQRLSATVSLAGVSGIYLGMLSRDADNYGRAVGTGLAVCLVLLSLSFVCAELDRRNRRTVDLR</sequence>
<protein>
    <submittedName>
        <fullName evidence="7">MFS transporter</fullName>
    </submittedName>
</protein>
<feature type="transmembrane region" description="Helical" evidence="5">
    <location>
        <begin position="73"/>
        <end position="96"/>
    </location>
</feature>
<name>A0A917CN18_9NOCA</name>
<dbReference type="Gene3D" id="1.20.1720.10">
    <property type="entry name" value="Multidrug resistance protein D"/>
    <property type="match status" value="1"/>
</dbReference>
<dbReference type="EMBL" id="BMCU01000001">
    <property type="protein sequence ID" value="GGF94203.1"/>
    <property type="molecule type" value="Genomic_DNA"/>
</dbReference>
<dbReference type="InterPro" id="IPR011701">
    <property type="entry name" value="MFS"/>
</dbReference>
<keyword evidence="3 5" id="KW-1133">Transmembrane helix</keyword>
<evidence type="ECO:0000256" key="4">
    <source>
        <dbReference type="ARBA" id="ARBA00023136"/>
    </source>
</evidence>
<dbReference type="PANTHER" id="PTHR42718">
    <property type="entry name" value="MAJOR FACILITATOR SUPERFAMILY MULTIDRUG TRANSPORTER MFSC"/>
    <property type="match status" value="1"/>
</dbReference>
<evidence type="ECO:0000259" key="6">
    <source>
        <dbReference type="PROSITE" id="PS50850"/>
    </source>
</evidence>
<comment type="caution">
    <text evidence="7">The sequence shown here is derived from an EMBL/GenBank/DDBJ whole genome shotgun (WGS) entry which is preliminary data.</text>
</comment>
<dbReference type="Proteomes" id="UP000654257">
    <property type="component" value="Unassembled WGS sequence"/>
</dbReference>
<feature type="transmembrane region" description="Helical" evidence="5">
    <location>
        <begin position="327"/>
        <end position="349"/>
    </location>
</feature>
<feature type="transmembrane region" description="Helical" evidence="5">
    <location>
        <begin position="222"/>
        <end position="240"/>
    </location>
</feature>
<evidence type="ECO:0000313" key="8">
    <source>
        <dbReference type="Proteomes" id="UP000654257"/>
    </source>
</evidence>
<dbReference type="AlphaFoldDB" id="A0A917CN18"/>
<dbReference type="Gene3D" id="1.20.1250.20">
    <property type="entry name" value="MFS general substrate transporter like domains"/>
    <property type="match status" value="1"/>
</dbReference>
<evidence type="ECO:0000256" key="1">
    <source>
        <dbReference type="ARBA" id="ARBA00004651"/>
    </source>
</evidence>
<reference evidence="7" key="2">
    <citation type="submission" date="2020-09" db="EMBL/GenBank/DDBJ databases">
        <authorList>
            <person name="Sun Q."/>
            <person name="Sedlacek I."/>
        </authorList>
    </citation>
    <scope>NUCLEOTIDE SEQUENCE</scope>
    <source>
        <strain evidence="7">CCM 7905</strain>
    </source>
</reference>
<evidence type="ECO:0000313" key="7">
    <source>
        <dbReference type="EMBL" id="GGF94203.1"/>
    </source>
</evidence>
<evidence type="ECO:0000256" key="5">
    <source>
        <dbReference type="SAM" id="Phobius"/>
    </source>
</evidence>
<comment type="subcellular location">
    <subcellularLocation>
        <location evidence="1">Cell membrane</location>
        <topology evidence="1">Multi-pass membrane protein</topology>
    </subcellularLocation>
</comment>
<organism evidence="7 8">
    <name type="scientific">Rhodococcoides trifolii</name>
    <dbReference type="NCBI Taxonomy" id="908250"/>
    <lineage>
        <taxon>Bacteria</taxon>
        <taxon>Bacillati</taxon>
        <taxon>Actinomycetota</taxon>
        <taxon>Actinomycetes</taxon>
        <taxon>Mycobacteriales</taxon>
        <taxon>Nocardiaceae</taxon>
        <taxon>Rhodococcoides</taxon>
    </lineage>
</organism>
<feature type="transmembrane region" description="Helical" evidence="5">
    <location>
        <begin position="294"/>
        <end position="315"/>
    </location>
</feature>
<dbReference type="InterPro" id="IPR020846">
    <property type="entry name" value="MFS_dom"/>
</dbReference>
<dbReference type="GO" id="GO:0005886">
    <property type="term" value="C:plasma membrane"/>
    <property type="evidence" value="ECO:0007669"/>
    <property type="project" value="UniProtKB-SubCell"/>
</dbReference>
<proteinExistence type="predicted"/>
<feature type="transmembrane region" description="Helical" evidence="5">
    <location>
        <begin position="163"/>
        <end position="185"/>
    </location>
</feature>
<feature type="domain" description="Major facilitator superfamily (MFS) profile" evidence="6">
    <location>
        <begin position="7"/>
        <end position="462"/>
    </location>
</feature>
<feature type="transmembrane region" description="Helical" evidence="5">
    <location>
        <begin position="197"/>
        <end position="216"/>
    </location>
</feature>
<keyword evidence="8" id="KW-1185">Reference proteome</keyword>
<feature type="transmembrane region" description="Helical" evidence="5">
    <location>
        <begin position="432"/>
        <end position="454"/>
    </location>
</feature>
<evidence type="ECO:0000256" key="2">
    <source>
        <dbReference type="ARBA" id="ARBA00022692"/>
    </source>
</evidence>
<keyword evidence="4 5" id="KW-0472">Membrane</keyword>
<gene>
    <name evidence="7" type="ORF">GCM10007304_04990</name>
</gene>
<evidence type="ECO:0000256" key="3">
    <source>
        <dbReference type="ARBA" id="ARBA00022989"/>
    </source>
</evidence>
<dbReference type="InterPro" id="IPR036259">
    <property type="entry name" value="MFS_trans_sf"/>
</dbReference>
<feature type="transmembrane region" description="Helical" evidence="5">
    <location>
        <begin position="38"/>
        <end position="61"/>
    </location>
</feature>
<feature type="transmembrane region" description="Helical" evidence="5">
    <location>
        <begin position="261"/>
        <end position="288"/>
    </location>
</feature>
<dbReference type="Pfam" id="PF07690">
    <property type="entry name" value="MFS_1"/>
    <property type="match status" value="1"/>
</dbReference>
<dbReference type="PANTHER" id="PTHR42718:SF39">
    <property type="entry name" value="ACTINORHODIN TRANSPORTER-RELATED"/>
    <property type="match status" value="1"/>
</dbReference>
<keyword evidence="2 5" id="KW-0812">Transmembrane</keyword>
<feature type="transmembrane region" description="Helical" evidence="5">
    <location>
        <begin position="132"/>
        <end position="157"/>
    </location>
</feature>
<feature type="transmembrane region" description="Helical" evidence="5">
    <location>
        <begin position="361"/>
        <end position="380"/>
    </location>
</feature>
<dbReference type="PROSITE" id="PS50850">
    <property type="entry name" value="MFS"/>
    <property type="match status" value="1"/>
</dbReference>
<dbReference type="SUPFAM" id="SSF103473">
    <property type="entry name" value="MFS general substrate transporter"/>
    <property type="match status" value="1"/>
</dbReference>
<reference evidence="7" key="1">
    <citation type="journal article" date="2014" name="Int. J. Syst. Evol. Microbiol.">
        <title>Complete genome sequence of Corynebacterium casei LMG S-19264T (=DSM 44701T), isolated from a smear-ripened cheese.</title>
        <authorList>
            <consortium name="US DOE Joint Genome Institute (JGI-PGF)"/>
            <person name="Walter F."/>
            <person name="Albersmeier A."/>
            <person name="Kalinowski J."/>
            <person name="Ruckert C."/>
        </authorList>
    </citation>
    <scope>NUCLEOTIDE SEQUENCE</scope>
    <source>
        <strain evidence="7">CCM 7905</strain>
    </source>
</reference>
<accession>A0A917CN18</accession>
<feature type="transmembrane region" description="Helical" evidence="5">
    <location>
        <begin position="408"/>
        <end position="426"/>
    </location>
</feature>
<dbReference type="GO" id="GO:0022857">
    <property type="term" value="F:transmembrane transporter activity"/>
    <property type="evidence" value="ECO:0007669"/>
    <property type="project" value="InterPro"/>
</dbReference>
<dbReference type="RefSeq" id="WP_229745737.1">
    <property type="nucleotide sequence ID" value="NZ_BMCU01000001.1"/>
</dbReference>
<feature type="transmembrane region" description="Helical" evidence="5">
    <location>
        <begin position="102"/>
        <end position="120"/>
    </location>
</feature>